<reference evidence="9" key="2">
    <citation type="submission" date="2020-09" db="EMBL/GenBank/DDBJ databases">
        <authorList>
            <person name="Sun Q."/>
            <person name="Zhou Y."/>
        </authorList>
    </citation>
    <scope>NUCLEOTIDE SEQUENCE</scope>
    <source>
        <strain evidence="9">CGMCC 1.15880</strain>
    </source>
</reference>
<dbReference type="RefSeq" id="WP_188678618.1">
    <property type="nucleotide sequence ID" value="NZ_BMKA01000009.1"/>
</dbReference>
<protein>
    <recommendedName>
        <fullName evidence="11">Conjugal transfer protein</fullName>
    </recommendedName>
</protein>
<reference evidence="9" key="1">
    <citation type="journal article" date="2014" name="Int. J. Syst. Evol. Microbiol.">
        <title>Complete genome sequence of Corynebacterium casei LMG S-19264T (=DSM 44701T), isolated from a smear-ripened cheese.</title>
        <authorList>
            <consortium name="US DOE Joint Genome Institute (JGI-PGF)"/>
            <person name="Walter F."/>
            <person name="Albersmeier A."/>
            <person name="Kalinowski J."/>
            <person name="Ruckert C."/>
        </authorList>
    </citation>
    <scope>NUCLEOTIDE SEQUENCE</scope>
    <source>
        <strain evidence="9">CGMCC 1.15880</strain>
    </source>
</reference>
<feature type="region of interest" description="Disordered" evidence="7">
    <location>
        <begin position="56"/>
        <end position="88"/>
    </location>
</feature>
<evidence type="ECO:0008006" key="11">
    <source>
        <dbReference type="Google" id="ProtNLM"/>
    </source>
</evidence>
<gene>
    <name evidence="9" type="ORF">GCM10011498_36390</name>
</gene>
<evidence type="ECO:0000256" key="5">
    <source>
        <dbReference type="ARBA" id="ARBA00023136"/>
    </source>
</evidence>
<accession>A0A916R3U0</accession>
<dbReference type="CDD" id="cd16429">
    <property type="entry name" value="VirB10"/>
    <property type="match status" value="1"/>
</dbReference>
<evidence type="ECO:0000256" key="2">
    <source>
        <dbReference type="ARBA" id="ARBA00010265"/>
    </source>
</evidence>
<dbReference type="GO" id="GO:0016020">
    <property type="term" value="C:membrane"/>
    <property type="evidence" value="ECO:0007669"/>
    <property type="project" value="UniProtKB-SubCell"/>
</dbReference>
<feature type="coiled-coil region" evidence="6">
    <location>
        <begin position="99"/>
        <end position="179"/>
    </location>
</feature>
<sequence>MSDTNDLEKRLAALEGGSSAAAAKKKPSLAMAAAGAAGIALLGGFTYLSLQGDGEASLSTAQPEEFQTEGQGFGEIDPFVPPPPPEPEIQIVETQVEPNADLLAQLAALQAQIEAIKNAPEPEAEDNTAAAEAMQALSEQIAALQQSSEAAQQQFQDALAERDRELEKLRMDLELAQLQAPTPAPIPSTMDDVEARRLAELERRRQAEMAFQQARIESPTIAFGGGTGADGSSELTERTLSRVQDFVVNGALPSPVTQAEVIANPSNTVVQGTMIQAVTETALDSSLPGAVRAIISEDVHSYDGSRVLIPRGSRLIGRYQSGAEIAQKRVTIAWDRIIMPNNQTVVISAFGGDELGRSGATGFVDTRFSERFGSAALISLISALPGAAAAQVEDETSAEVLEDVGDDLADATDSVIGDYLALGPVIYVDQASRITVMVDRDLEIF</sequence>
<dbReference type="Proteomes" id="UP000628017">
    <property type="component" value="Unassembled WGS sequence"/>
</dbReference>
<dbReference type="AlphaFoldDB" id="A0A916R3U0"/>
<dbReference type="Gene3D" id="2.40.128.260">
    <property type="entry name" value="Type IV secretion system, VirB10/TraB/TrbI"/>
    <property type="match status" value="1"/>
</dbReference>
<evidence type="ECO:0000313" key="10">
    <source>
        <dbReference type="Proteomes" id="UP000628017"/>
    </source>
</evidence>
<evidence type="ECO:0000256" key="3">
    <source>
        <dbReference type="ARBA" id="ARBA00022692"/>
    </source>
</evidence>
<evidence type="ECO:0000313" key="9">
    <source>
        <dbReference type="EMBL" id="GGA31912.1"/>
    </source>
</evidence>
<keyword evidence="6" id="KW-0175">Coiled coil</keyword>
<keyword evidence="10" id="KW-1185">Reference proteome</keyword>
<evidence type="ECO:0000256" key="4">
    <source>
        <dbReference type="ARBA" id="ARBA00022989"/>
    </source>
</evidence>
<comment type="similarity">
    <text evidence="2">Belongs to the TrbI/VirB10 family.</text>
</comment>
<dbReference type="Pfam" id="PF03743">
    <property type="entry name" value="TrbI"/>
    <property type="match status" value="1"/>
</dbReference>
<keyword evidence="3 8" id="KW-0812">Transmembrane</keyword>
<dbReference type="EMBL" id="BMKA01000009">
    <property type="protein sequence ID" value="GGA31912.1"/>
    <property type="molecule type" value="Genomic_DNA"/>
</dbReference>
<feature type="transmembrane region" description="Helical" evidence="8">
    <location>
        <begin position="29"/>
        <end position="50"/>
    </location>
</feature>
<proteinExistence type="inferred from homology"/>
<evidence type="ECO:0000256" key="7">
    <source>
        <dbReference type="SAM" id="MobiDB-lite"/>
    </source>
</evidence>
<evidence type="ECO:0000256" key="6">
    <source>
        <dbReference type="SAM" id="Coils"/>
    </source>
</evidence>
<comment type="subcellular location">
    <subcellularLocation>
        <location evidence="1">Membrane</location>
        <topology evidence="1">Single-pass membrane protein</topology>
    </subcellularLocation>
</comment>
<evidence type="ECO:0000256" key="8">
    <source>
        <dbReference type="SAM" id="Phobius"/>
    </source>
</evidence>
<keyword evidence="4 8" id="KW-1133">Transmembrane helix</keyword>
<dbReference type="InterPro" id="IPR005498">
    <property type="entry name" value="T4SS_VirB10/TraB/TrbI"/>
</dbReference>
<comment type="caution">
    <text evidence="9">The sequence shown here is derived from an EMBL/GenBank/DDBJ whole genome shotgun (WGS) entry which is preliminary data.</text>
</comment>
<keyword evidence="5 8" id="KW-0472">Membrane</keyword>
<dbReference type="InterPro" id="IPR042217">
    <property type="entry name" value="T4SS_VirB10/TrbI"/>
</dbReference>
<organism evidence="9 10">
    <name type="scientific">Neptunicoccus cionae</name>
    <dbReference type="NCBI Taxonomy" id="2035344"/>
    <lineage>
        <taxon>Bacteria</taxon>
        <taxon>Pseudomonadati</taxon>
        <taxon>Pseudomonadota</taxon>
        <taxon>Alphaproteobacteria</taxon>
        <taxon>Rhodobacterales</taxon>
        <taxon>Paracoccaceae</taxon>
        <taxon>Neptunicoccus</taxon>
    </lineage>
</organism>
<evidence type="ECO:0000256" key="1">
    <source>
        <dbReference type="ARBA" id="ARBA00004167"/>
    </source>
</evidence>
<name>A0A916R3U0_9RHOB</name>